<keyword evidence="4" id="KW-1185">Reference proteome</keyword>
<dbReference type="KEGG" id="btab:109041765"/>
<dbReference type="EMBL" id="OU963862">
    <property type="protein sequence ID" value="CAH0381347.1"/>
    <property type="molecule type" value="Genomic_DNA"/>
</dbReference>
<dbReference type="Proteomes" id="UP001152759">
    <property type="component" value="Chromosome 1"/>
</dbReference>
<dbReference type="Pfam" id="PF24237">
    <property type="entry name" value="INO80E"/>
    <property type="match status" value="1"/>
</dbReference>
<gene>
    <name evidence="3" type="ORF">BEMITA_LOCUS1011</name>
</gene>
<sequence>MVANPEGDDDCFSENTDYKQQYRILKRKLKFLIYENECFQEALQTTQRKLLKASRDKSFLLDRLLTYEKVDVSSSDDDDTESSDNGEPPQDLKRKKMDHGPHIYGSASSGNSSKSVPAKKRRIPQRPPKQNTAPQLSSLLSSEGLGDGHMTPEEVERHLESQQGHMELIPSKVPSTVPPDLFSNDPSFDSELNEVYCELDTSPNDIADECLTVDMMPD</sequence>
<evidence type="ECO:0000313" key="3">
    <source>
        <dbReference type="EMBL" id="CAH0381347.1"/>
    </source>
</evidence>
<dbReference type="InterPro" id="IPR056515">
    <property type="entry name" value="INO80E_N"/>
</dbReference>
<reference evidence="3" key="1">
    <citation type="submission" date="2021-12" db="EMBL/GenBank/DDBJ databases">
        <authorList>
            <person name="King R."/>
        </authorList>
    </citation>
    <scope>NUCLEOTIDE SEQUENCE</scope>
</reference>
<evidence type="ECO:0000313" key="4">
    <source>
        <dbReference type="Proteomes" id="UP001152759"/>
    </source>
</evidence>
<dbReference type="PANTHER" id="PTHR21812:SF1">
    <property type="entry name" value="INO80 COMPLEX SUBUNIT E"/>
    <property type="match status" value="1"/>
</dbReference>
<evidence type="ECO:0000256" key="1">
    <source>
        <dbReference type="SAM" id="MobiDB-lite"/>
    </source>
</evidence>
<name>A0A9P0A178_BEMTA</name>
<protein>
    <recommendedName>
        <fullName evidence="2">INO80 complex subunit E N-terminal domain-containing protein</fullName>
    </recommendedName>
</protein>
<dbReference type="GO" id="GO:0031011">
    <property type="term" value="C:Ino80 complex"/>
    <property type="evidence" value="ECO:0007669"/>
    <property type="project" value="InterPro"/>
</dbReference>
<dbReference type="GO" id="GO:0006338">
    <property type="term" value="P:chromatin remodeling"/>
    <property type="evidence" value="ECO:0007669"/>
    <property type="project" value="InterPro"/>
</dbReference>
<feature type="domain" description="INO80 complex subunit E N-terminal" evidence="2">
    <location>
        <begin position="17"/>
        <end position="64"/>
    </location>
</feature>
<dbReference type="PANTHER" id="PTHR21812">
    <property type="entry name" value="INO80 COMPLEX SUBUNIT E"/>
    <property type="match status" value="1"/>
</dbReference>
<dbReference type="OrthoDB" id="5977486at2759"/>
<dbReference type="AlphaFoldDB" id="A0A9P0A178"/>
<evidence type="ECO:0000259" key="2">
    <source>
        <dbReference type="Pfam" id="PF24237"/>
    </source>
</evidence>
<feature type="compositionally biased region" description="Basic and acidic residues" evidence="1">
    <location>
        <begin position="150"/>
        <end position="160"/>
    </location>
</feature>
<accession>A0A9P0A178</accession>
<feature type="compositionally biased region" description="Low complexity" evidence="1">
    <location>
        <begin position="106"/>
        <end position="115"/>
    </location>
</feature>
<feature type="compositionally biased region" description="Acidic residues" evidence="1">
    <location>
        <begin position="74"/>
        <end position="84"/>
    </location>
</feature>
<proteinExistence type="predicted"/>
<dbReference type="InterPro" id="IPR026678">
    <property type="entry name" value="INO80E"/>
</dbReference>
<organism evidence="3 4">
    <name type="scientific">Bemisia tabaci</name>
    <name type="common">Sweetpotato whitefly</name>
    <name type="synonym">Aleurodes tabaci</name>
    <dbReference type="NCBI Taxonomy" id="7038"/>
    <lineage>
        <taxon>Eukaryota</taxon>
        <taxon>Metazoa</taxon>
        <taxon>Ecdysozoa</taxon>
        <taxon>Arthropoda</taxon>
        <taxon>Hexapoda</taxon>
        <taxon>Insecta</taxon>
        <taxon>Pterygota</taxon>
        <taxon>Neoptera</taxon>
        <taxon>Paraneoptera</taxon>
        <taxon>Hemiptera</taxon>
        <taxon>Sternorrhyncha</taxon>
        <taxon>Aleyrodoidea</taxon>
        <taxon>Aleyrodidae</taxon>
        <taxon>Aleyrodinae</taxon>
        <taxon>Bemisia</taxon>
    </lineage>
</organism>
<feature type="region of interest" description="Disordered" evidence="1">
    <location>
        <begin position="72"/>
        <end position="186"/>
    </location>
</feature>